<feature type="compositionally biased region" description="Polar residues" evidence="1">
    <location>
        <begin position="186"/>
        <end position="195"/>
    </location>
</feature>
<organism evidence="2 3">
    <name type="scientific">Oryza meyeriana var. granulata</name>
    <dbReference type="NCBI Taxonomy" id="110450"/>
    <lineage>
        <taxon>Eukaryota</taxon>
        <taxon>Viridiplantae</taxon>
        <taxon>Streptophyta</taxon>
        <taxon>Embryophyta</taxon>
        <taxon>Tracheophyta</taxon>
        <taxon>Spermatophyta</taxon>
        <taxon>Magnoliopsida</taxon>
        <taxon>Liliopsida</taxon>
        <taxon>Poales</taxon>
        <taxon>Poaceae</taxon>
        <taxon>BOP clade</taxon>
        <taxon>Oryzoideae</taxon>
        <taxon>Oryzeae</taxon>
        <taxon>Oryzinae</taxon>
        <taxon>Oryza</taxon>
        <taxon>Oryza meyeriana</taxon>
    </lineage>
</organism>
<sequence length="418" mass="45908">MQRIPHLTNITTPLLLNSIALLDRQKYYACHHDAAQRLIAGVDATLVGRADDGNDVDVMEISVVYSSPYNRSNKTDEFGKKYYFYPHHHEVEITPACVDWWLRFTERHCEGELHPQGAVCSARIGSGSGRSCEKSGVGESQHSLGDGRRGGGIHARRGSGRGGRGDADRKGGGSVAARGNCGAKRGNSSSVASASITNAPSSQAAVNSDDPARAQCICLDVTKKHWPRCKYCDKLCSAGITRIKYHLAGIKGFNVTKCKNVPTTVKEEMFALLTKKTGEKEQKNKEKQRDRAEINLDHSDGASVSEEDPDHGNEVLVVKSNPSKGSCISRSAAGGGTIENFYKPPSIEESIQMTQRGIKVINKVQTTLITQKREECRDRACEYICKWFYEASIPHNTVTLPSFVHMLEAIRQFGRGLR</sequence>
<dbReference type="AlphaFoldDB" id="A0A6G1BLC3"/>
<protein>
    <recommendedName>
        <fullName evidence="4">BED-type domain-containing protein</fullName>
    </recommendedName>
</protein>
<evidence type="ECO:0000313" key="3">
    <source>
        <dbReference type="Proteomes" id="UP000479710"/>
    </source>
</evidence>
<proteinExistence type="predicted"/>
<feature type="region of interest" description="Disordered" evidence="1">
    <location>
        <begin position="278"/>
        <end position="314"/>
    </location>
</feature>
<feature type="compositionally biased region" description="Basic and acidic residues" evidence="1">
    <location>
        <begin position="278"/>
        <end position="300"/>
    </location>
</feature>
<evidence type="ECO:0008006" key="4">
    <source>
        <dbReference type="Google" id="ProtNLM"/>
    </source>
</evidence>
<reference evidence="2 3" key="1">
    <citation type="submission" date="2019-11" db="EMBL/GenBank/DDBJ databases">
        <title>Whole genome sequence of Oryza granulata.</title>
        <authorList>
            <person name="Li W."/>
        </authorList>
    </citation>
    <scope>NUCLEOTIDE SEQUENCE [LARGE SCALE GENOMIC DNA]</scope>
    <source>
        <strain evidence="3">cv. Menghai</strain>
        <tissue evidence="2">Leaf</tissue>
    </source>
</reference>
<evidence type="ECO:0000313" key="2">
    <source>
        <dbReference type="EMBL" id="KAF0888223.1"/>
    </source>
</evidence>
<dbReference type="Proteomes" id="UP000479710">
    <property type="component" value="Unassembled WGS sequence"/>
</dbReference>
<feature type="region of interest" description="Disordered" evidence="1">
    <location>
        <begin position="131"/>
        <end position="195"/>
    </location>
</feature>
<keyword evidence="3" id="KW-1185">Reference proteome</keyword>
<comment type="caution">
    <text evidence="2">The sequence shown here is derived from an EMBL/GenBank/DDBJ whole genome shotgun (WGS) entry which is preliminary data.</text>
</comment>
<dbReference type="EMBL" id="SPHZ02000012">
    <property type="protein sequence ID" value="KAF0888223.1"/>
    <property type="molecule type" value="Genomic_DNA"/>
</dbReference>
<accession>A0A6G1BLC3</accession>
<name>A0A6G1BLC3_9ORYZ</name>
<dbReference type="PANTHER" id="PTHR46951">
    <property type="entry name" value="BED-TYPE DOMAIN-CONTAINING PROTEIN"/>
    <property type="match status" value="1"/>
</dbReference>
<dbReference type="OrthoDB" id="692752at2759"/>
<evidence type="ECO:0000256" key="1">
    <source>
        <dbReference type="SAM" id="MobiDB-lite"/>
    </source>
</evidence>
<gene>
    <name evidence="2" type="ORF">E2562_013678</name>
</gene>
<dbReference type="PANTHER" id="PTHR46951:SF2">
    <property type="entry name" value="BED-TYPE DOMAIN-CONTAINING PROTEIN"/>
    <property type="match status" value="1"/>
</dbReference>